<keyword evidence="2" id="KW-1185">Reference proteome</keyword>
<gene>
    <name evidence="1" type="ORF">V7S43_003553</name>
</gene>
<protein>
    <submittedName>
        <fullName evidence="1">Uncharacterized protein</fullName>
    </submittedName>
</protein>
<dbReference type="InterPro" id="IPR019516">
    <property type="entry name" value="Glomulin/ALF4"/>
</dbReference>
<evidence type="ECO:0000313" key="2">
    <source>
        <dbReference type="Proteomes" id="UP001632037"/>
    </source>
</evidence>
<dbReference type="AlphaFoldDB" id="A0ABD3FXI7"/>
<comment type="caution">
    <text evidence="1">The sequence shown here is derived from an EMBL/GenBank/DDBJ whole genome shotgun (WGS) entry which is preliminary data.</text>
</comment>
<evidence type="ECO:0000313" key="1">
    <source>
        <dbReference type="EMBL" id="KAL3671640.1"/>
    </source>
</evidence>
<name>A0ABD3FXI7_9STRA</name>
<sequence>MGKEELLDALAGVQTGTSVEVLRASFMVVHEAVSDIYRKRWRFFEDACSVVLRQVFRLVPSGEDEEMDPLDSRTYLISTLEGVTLCLEFIEPLSRLTTTSIDAPDGQEAANQRGVLLAALLYLFSKVPRNSPLQTQLAAQVLQCGVGINVILATLRFREELVECRRALIPSYESDSDVDSDDDEIQEDRKEFEDEDVQWITEQVAKEWGLTRYRYFLQTSGQEYTFSAWSYRGIGNFVHTLLTTEQQGVDTLQVVVSPFSWLFHLAAYAHYMIHSEDHQERLQGLELLRAAVALCPQGKLGHRVNYLKSDEPQSFGEQVASFRDRDWVSPLIQVITNAMVSFPETKDRSLALVSLKELTSKLAVDDRFWLLRGLIIKCPYGNVAAVLVDFIRGDAVQAWSSSEVNPQTPFKTTEICSLLQDALSQAAERDLVLHADLIASCLSLIRFLFIRDKDNSTGIRSKMADHGVWSVLARINKRLQVKVEVSASGQSGEPGPHSVDMDITHLMILEASLTSTLELCN</sequence>
<dbReference type="PANTHER" id="PTHR15430">
    <property type="entry name" value="GLOMULIN"/>
    <property type="match status" value="1"/>
</dbReference>
<proteinExistence type="predicted"/>
<dbReference type="EMBL" id="JBIMZQ010000005">
    <property type="protein sequence ID" value="KAL3671640.1"/>
    <property type="molecule type" value="Genomic_DNA"/>
</dbReference>
<dbReference type="Proteomes" id="UP001632037">
    <property type="component" value="Unassembled WGS sequence"/>
</dbReference>
<dbReference type="PANTHER" id="PTHR15430:SF1">
    <property type="entry name" value="GLOMULIN"/>
    <property type="match status" value="1"/>
</dbReference>
<organism evidence="1 2">
    <name type="scientific">Phytophthora oleae</name>
    <dbReference type="NCBI Taxonomy" id="2107226"/>
    <lineage>
        <taxon>Eukaryota</taxon>
        <taxon>Sar</taxon>
        <taxon>Stramenopiles</taxon>
        <taxon>Oomycota</taxon>
        <taxon>Peronosporomycetes</taxon>
        <taxon>Peronosporales</taxon>
        <taxon>Peronosporaceae</taxon>
        <taxon>Phytophthora</taxon>
    </lineage>
</organism>
<reference evidence="1 2" key="1">
    <citation type="submission" date="2024-09" db="EMBL/GenBank/DDBJ databases">
        <title>Genome sequencing and assembly of Phytophthora oleae, isolate VK10A, causative agent of rot of olive drupes.</title>
        <authorList>
            <person name="Conti Taguali S."/>
            <person name="Riolo M."/>
            <person name="La Spada F."/>
            <person name="Cacciola S.O."/>
            <person name="Dionisio G."/>
        </authorList>
    </citation>
    <scope>NUCLEOTIDE SEQUENCE [LARGE SCALE GENOMIC DNA]</scope>
    <source>
        <strain evidence="1 2">VK10A</strain>
    </source>
</reference>
<accession>A0ABD3FXI7</accession>